<evidence type="ECO:0000313" key="1">
    <source>
        <dbReference type="EMBL" id="SEJ00114.1"/>
    </source>
</evidence>
<name>A0A1H6VAV9_9FIRM</name>
<organism evidence="1 2">
    <name type="scientific">Propionispira arboris</name>
    <dbReference type="NCBI Taxonomy" id="84035"/>
    <lineage>
        <taxon>Bacteria</taxon>
        <taxon>Bacillati</taxon>
        <taxon>Bacillota</taxon>
        <taxon>Negativicutes</taxon>
        <taxon>Selenomonadales</taxon>
        <taxon>Selenomonadaceae</taxon>
        <taxon>Propionispira</taxon>
    </lineage>
</organism>
<gene>
    <name evidence="1" type="ORF">SAMN05660742_102228</name>
</gene>
<dbReference type="EMBL" id="FNZK01000002">
    <property type="protein sequence ID" value="SEJ00114.1"/>
    <property type="molecule type" value="Genomic_DNA"/>
</dbReference>
<keyword evidence="2" id="KW-1185">Reference proteome</keyword>
<dbReference type="AlphaFoldDB" id="A0A1H6VAV9"/>
<reference evidence="1 2" key="1">
    <citation type="submission" date="2016-10" db="EMBL/GenBank/DDBJ databases">
        <authorList>
            <person name="de Groot N.N."/>
        </authorList>
    </citation>
    <scope>NUCLEOTIDE SEQUENCE [LARGE SCALE GENOMIC DNA]</scope>
    <source>
        <strain evidence="1 2">DSM 2179</strain>
    </source>
</reference>
<dbReference type="Proteomes" id="UP000199662">
    <property type="component" value="Unassembled WGS sequence"/>
</dbReference>
<sequence>MPQINDYFTAPLKNVHVHWGNRPNYQRNPYEAYIKIDMPTARRLQLLKTGPDYLVEGQSFYVFPGGSQGACHEYGKNLESRGDLTLLGHYLIDELHAQVGDTIRVTWVTATSVRITLECTN</sequence>
<protein>
    <submittedName>
        <fullName evidence="1">Uncharacterized protein</fullName>
    </submittedName>
</protein>
<accession>A0A1H6VAV9</accession>
<proteinExistence type="predicted"/>
<dbReference type="RefSeq" id="WP_091829103.1">
    <property type="nucleotide sequence ID" value="NZ_FNZK01000002.1"/>
</dbReference>
<evidence type="ECO:0000313" key="2">
    <source>
        <dbReference type="Proteomes" id="UP000199662"/>
    </source>
</evidence>